<dbReference type="RefSeq" id="XP_003137013.1">
    <property type="nucleotide sequence ID" value="XM_003136965.1"/>
</dbReference>
<gene>
    <name evidence="1" type="ORF">LOAG_01426</name>
</gene>
<dbReference type="GeneID" id="9938798"/>
<dbReference type="EMBL" id="JH712099">
    <property type="protein sequence ID" value="EFO27059.1"/>
    <property type="molecule type" value="Genomic_DNA"/>
</dbReference>
<evidence type="ECO:0000313" key="1">
    <source>
        <dbReference type="EMBL" id="EFO27059.1"/>
    </source>
</evidence>
<organism evidence="1">
    <name type="scientific">Loa loa</name>
    <name type="common">Eye worm</name>
    <name type="synonym">Filaria loa</name>
    <dbReference type="NCBI Taxonomy" id="7209"/>
    <lineage>
        <taxon>Eukaryota</taxon>
        <taxon>Metazoa</taxon>
        <taxon>Ecdysozoa</taxon>
        <taxon>Nematoda</taxon>
        <taxon>Chromadorea</taxon>
        <taxon>Rhabditida</taxon>
        <taxon>Spirurina</taxon>
        <taxon>Spiruromorpha</taxon>
        <taxon>Filarioidea</taxon>
        <taxon>Onchocercidae</taxon>
        <taxon>Loa</taxon>
    </lineage>
</organism>
<dbReference type="InParanoid" id="A0A1S0U9H9"/>
<proteinExistence type="predicted"/>
<name>A0A1S0U9H9_LOALO</name>
<accession>A0A1S0U9H9</accession>
<dbReference type="KEGG" id="loa:LOAG_01426"/>
<protein>
    <submittedName>
        <fullName evidence="1">Uncharacterized protein</fullName>
    </submittedName>
</protein>
<dbReference type="CTD" id="9938798"/>
<sequence>MYALNRKKNFTHLSQYLLDILEMHNLTRRIVKCLQKIKFPKGFDAISQSLHELASINVKNDNRKSALSNLRSSPFHILDLVYYPSTKISYCALEYPSNFLLSLPVFHNWLTGDPLGRQSGE</sequence>
<reference evidence="1" key="1">
    <citation type="submission" date="2012-04" db="EMBL/GenBank/DDBJ databases">
        <title>The Genome Sequence of Loa loa.</title>
        <authorList>
            <consortium name="The Broad Institute Genome Sequencing Platform"/>
            <consortium name="Broad Institute Genome Sequencing Center for Infectious Disease"/>
            <person name="Nutman T.B."/>
            <person name="Fink D.L."/>
            <person name="Russ C."/>
            <person name="Young S."/>
            <person name="Zeng Q."/>
            <person name="Gargeya S."/>
            <person name="Alvarado L."/>
            <person name="Berlin A."/>
            <person name="Chapman S.B."/>
            <person name="Chen Z."/>
            <person name="Freedman E."/>
            <person name="Gellesch M."/>
            <person name="Goldberg J."/>
            <person name="Griggs A."/>
            <person name="Gujja S."/>
            <person name="Heilman E.R."/>
            <person name="Heiman D."/>
            <person name="Howarth C."/>
            <person name="Mehta T."/>
            <person name="Neiman D."/>
            <person name="Pearson M."/>
            <person name="Roberts A."/>
            <person name="Saif S."/>
            <person name="Shea T."/>
            <person name="Shenoy N."/>
            <person name="Sisk P."/>
            <person name="Stolte C."/>
            <person name="Sykes S."/>
            <person name="White J."/>
            <person name="Yandava C."/>
            <person name="Haas B."/>
            <person name="Henn M.R."/>
            <person name="Nusbaum C."/>
            <person name="Birren B."/>
        </authorList>
    </citation>
    <scope>NUCLEOTIDE SEQUENCE [LARGE SCALE GENOMIC DNA]</scope>
</reference>
<dbReference type="AlphaFoldDB" id="A0A1S0U9H9"/>